<evidence type="ECO:0000256" key="1">
    <source>
        <dbReference type="SAM" id="Phobius"/>
    </source>
</evidence>
<keyword evidence="1" id="KW-0812">Transmembrane</keyword>
<name>A0AAV3A881_PYXAD</name>
<evidence type="ECO:0000313" key="2">
    <source>
        <dbReference type="EMBL" id="DBA20616.1"/>
    </source>
</evidence>
<keyword evidence="1" id="KW-1133">Transmembrane helix</keyword>
<dbReference type="Proteomes" id="UP001181693">
    <property type="component" value="Unassembled WGS sequence"/>
</dbReference>
<keyword evidence="3" id="KW-1185">Reference proteome</keyword>
<protein>
    <recommendedName>
        <fullName evidence="4">Cytochrome P450</fullName>
    </recommendedName>
</protein>
<proteinExistence type="predicted"/>
<sequence>MELGITGTLLLAVCISLVVYFFNYKRKMRWKNMPPGPPPLPILGTMLHVSPKELPKSLVKVSTNSDSD</sequence>
<dbReference type="EMBL" id="DYDO01000007">
    <property type="protein sequence ID" value="DBA20616.1"/>
    <property type="molecule type" value="Genomic_DNA"/>
</dbReference>
<comment type="caution">
    <text evidence="2">The sequence shown here is derived from an EMBL/GenBank/DDBJ whole genome shotgun (WGS) entry which is preliminary data.</text>
</comment>
<organism evidence="2 3">
    <name type="scientific">Pyxicephalus adspersus</name>
    <name type="common">African bullfrog</name>
    <dbReference type="NCBI Taxonomy" id="30357"/>
    <lineage>
        <taxon>Eukaryota</taxon>
        <taxon>Metazoa</taxon>
        <taxon>Chordata</taxon>
        <taxon>Craniata</taxon>
        <taxon>Vertebrata</taxon>
        <taxon>Euteleostomi</taxon>
        <taxon>Amphibia</taxon>
        <taxon>Batrachia</taxon>
        <taxon>Anura</taxon>
        <taxon>Neobatrachia</taxon>
        <taxon>Ranoidea</taxon>
        <taxon>Pyxicephalidae</taxon>
        <taxon>Pyxicephalinae</taxon>
        <taxon>Pyxicephalus</taxon>
    </lineage>
</organism>
<accession>A0AAV3A881</accession>
<dbReference type="AlphaFoldDB" id="A0AAV3A881"/>
<reference evidence="2" key="1">
    <citation type="thesis" date="2020" institute="ProQuest LLC" country="789 East Eisenhower Parkway, Ann Arbor, MI, USA">
        <title>Comparative Genomics and Chromosome Evolution.</title>
        <authorList>
            <person name="Mudd A.B."/>
        </authorList>
    </citation>
    <scope>NUCLEOTIDE SEQUENCE</scope>
    <source>
        <strain evidence="2">1538</strain>
        <tissue evidence="2">Blood</tissue>
    </source>
</reference>
<keyword evidence="1" id="KW-0472">Membrane</keyword>
<feature type="transmembrane region" description="Helical" evidence="1">
    <location>
        <begin position="6"/>
        <end position="24"/>
    </location>
</feature>
<evidence type="ECO:0000313" key="3">
    <source>
        <dbReference type="Proteomes" id="UP001181693"/>
    </source>
</evidence>
<evidence type="ECO:0008006" key="4">
    <source>
        <dbReference type="Google" id="ProtNLM"/>
    </source>
</evidence>
<gene>
    <name evidence="2" type="ORF">GDO54_017376</name>
</gene>